<evidence type="ECO:0000256" key="4">
    <source>
        <dbReference type="ARBA" id="ARBA00022741"/>
    </source>
</evidence>
<dbReference type="Proteomes" id="UP000287033">
    <property type="component" value="Unassembled WGS sequence"/>
</dbReference>
<reference evidence="7 8" key="1">
    <citation type="journal article" date="2018" name="Nat. Ecol. Evol.">
        <title>Shark genomes provide insights into elasmobranch evolution and the origin of vertebrates.</title>
        <authorList>
            <person name="Hara Y"/>
            <person name="Yamaguchi K"/>
            <person name="Onimaru K"/>
            <person name="Kadota M"/>
            <person name="Koyanagi M"/>
            <person name="Keeley SD"/>
            <person name="Tatsumi K"/>
            <person name="Tanaka K"/>
            <person name="Motone F"/>
            <person name="Kageyama Y"/>
            <person name="Nozu R"/>
            <person name="Adachi N"/>
            <person name="Nishimura O"/>
            <person name="Nakagawa R"/>
            <person name="Tanegashima C"/>
            <person name="Kiyatake I"/>
            <person name="Matsumoto R"/>
            <person name="Murakumo K"/>
            <person name="Nishida K"/>
            <person name="Terakita A"/>
            <person name="Kuratani S"/>
            <person name="Sato K"/>
            <person name="Hyodo S Kuraku.S."/>
        </authorList>
    </citation>
    <scope>NUCLEOTIDE SEQUENCE [LARGE SCALE GENOMIC DNA]</scope>
</reference>
<comment type="caution">
    <text evidence="7">The sequence shown here is derived from an EMBL/GenBank/DDBJ whole genome shotgun (WGS) entry which is preliminary data.</text>
</comment>
<dbReference type="PROSITE" id="PS51221">
    <property type="entry name" value="TTL"/>
    <property type="match status" value="1"/>
</dbReference>
<evidence type="ECO:0000313" key="8">
    <source>
        <dbReference type="Proteomes" id="UP000287033"/>
    </source>
</evidence>
<feature type="compositionally biased region" description="Acidic residues" evidence="6">
    <location>
        <begin position="76"/>
        <end position="98"/>
    </location>
</feature>
<proteinExistence type="inferred from homology"/>
<dbReference type="PANTHER" id="PTHR12241">
    <property type="entry name" value="TUBULIN POLYGLUTAMYLASE"/>
    <property type="match status" value="1"/>
</dbReference>
<evidence type="ECO:0000313" key="7">
    <source>
        <dbReference type="EMBL" id="GCC33816.1"/>
    </source>
</evidence>
<dbReference type="EMBL" id="BEZZ01000547">
    <property type="protein sequence ID" value="GCC33816.1"/>
    <property type="molecule type" value="Genomic_DNA"/>
</dbReference>
<dbReference type="PANTHER" id="PTHR12241:SF161">
    <property type="entry name" value="TUBULIN POLYGLUTAMYLASE TTLL6"/>
    <property type="match status" value="1"/>
</dbReference>
<feature type="region of interest" description="Disordered" evidence="6">
    <location>
        <begin position="599"/>
        <end position="631"/>
    </location>
</feature>
<evidence type="ECO:0000256" key="6">
    <source>
        <dbReference type="SAM" id="MobiDB-lite"/>
    </source>
</evidence>
<evidence type="ECO:0000256" key="5">
    <source>
        <dbReference type="ARBA" id="ARBA00022840"/>
    </source>
</evidence>
<dbReference type="OrthoDB" id="202825at2759"/>
<dbReference type="SUPFAM" id="SSF56059">
    <property type="entry name" value="Glutathione synthetase ATP-binding domain-like"/>
    <property type="match status" value="1"/>
</dbReference>
<dbReference type="GO" id="GO:0005524">
    <property type="term" value="F:ATP binding"/>
    <property type="evidence" value="ECO:0007669"/>
    <property type="project" value="UniProtKB-KW"/>
</dbReference>
<evidence type="ECO:0000256" key="3">
    <source>
        <dbReference type="ARBA" id="ARBA00022701"/>
    </source>
</evidence>
<feature type="compositionally biased region" description="Basic residues" evidence="6">
    <location>
        <begin position="43"/>
        <end position="68"/>
    </location>
</feature>
<feature type="region of interest" description="Disordered" evidence="6">
    <location>
        <begin position="818"/>
        <end position="877"/>
    </location>
</feature>
<keyword evidence="2" id="KW-0436">Ligase</keyword>
<accession>A0A401STX4</accession>
<dbReference type="GO" id="GO:0070740">
    <property type="term" value="F:tubulin-glutamic acid ligase activity"/>
    <property type="evidence" value="ECO:0007669"/>
    <property type="project" value="TreeGrafter"/>
</dbReference>
<keyword evidence="3" id="KW-0493">Microtubule</keyword>
<dbReference type="FunFam" id="3.30.470.20:FF:000009">
    <property type="entry name" value="tubulin polyglutamylase TTLL5 isoform X1"/>
    <property type="match status" value="1"/>
</dbReference>
<comment type="similarity">
    <text evidence="1">Belongs to the tubulin--tyrosine ligase family.</text>
</comment>
<dbReference type="GO" id="GO:0005874">
    <property type="term" value="C:microtubule"/>
    <property type="evidence" value="ECO:0007669"/>
    <property type="project" value="UniProtKB-KW"/>
</dbReference>
<dbReference type="InterPro" id="IPR004344">
    <property type="entry name" value="TTL/TTLL_fam"/>
</dbReference>
<dbReference type="Gene3D" id="3.30.470.20">
    <property type="entry name" value="ATP-grasp fold, B domain"/>
    <property type="match status" value="1"/>
</dbReference>
<evidence type="ECO:0000256" key="1">
    <source>
        <dbReference type="ARBA" id="ARBA00006820"/>
    </source>
</evidence>
<keyword evidence="5" id="KW-0067">ATP-binding</keyword>
<feature type="compositionally biased region" description="Basic residues" evidence="6">
    <location>
        <begin position="24"/>
        <end position="34"/>
    </location>
</feature>
<evidence type="ECO:0008006" key="9">
    <source>
        <dbReference type="Google" id="ProtNLM"/>
    </source>
</evidence>
<dbReference type="GO" id="GO:0000226">
    <property type="term" value="P:microtubule cytoskeleton organization"/>
    <property type="evidence" value="ECO:0007669"/>
    <property type="project" value="TreeGrafter"/>
</dbReference>
<dbReference type="GO" id="GO:0036064">
    <property type="term" value="C:ciliary basal body"/>
    <property type="evidence" value="ECO:0007669"/>
    <property type="project" value="TreeGrafter"/>
</dbReference>
<evidence type="ECO:0000256" key="2">
    <source>
        <dbReference type="ARBA" id="ARBA00022598"/>
    </source>
</evidence>
<feature type="compositionally biased region" description="Polar residues" evidence="6">
    <location>
        <begin position="839"/>
        <end position="877"/>
    </location>
</feature>
<gene>
    <name evidence="7" type="ORF">chiPu_0012287</name>
</gene>
<dbReference type="Pfam" id="PF03133">
    <property type="entry name" value="TTL"/>
    <property type="match status" value="1"/>
</dbReference>
<keyword evidence="8" id="KW-1185">Reference proteome</keyword>
<keyword evidence="4" id="KW-0547">Nucleotide-binding</keyword>
<dbReference type="AlphaFoldDB" id="A0A401STX4"/>
<protein>
    <recommendedName>
        <fullName evidence="9">Tubulin polyglutamylase TTLL6</fullName>
    </recommendedName>
</protein>
<sequence length="929" mass="106997">MGPETSARPGLAGERQLFWLRQKHHTTKRRHCRSERKCPKSLSRIRKGKRQIKISGVRRKTLRQKCKRMNASGGESDFEEESADEDESLAEDSEDEIEPVQKQPNVLKRNVAGRDLGLRMKQSKQLGDREGPHKQEQILINQKTEGNNKAIKDEMLKKKKKKKRRCIGINLLNCKYESVRRAARRYGLKEVGDDEECILFWTDSSVSHEKVMEIKNFQKINHFPGMSEICRKDLLARNLNRMLKLFPKEYNIFPRTWCLPADFGDFQAYCRMKKTKTYICKPDCGCQGRGIFITRNLKDIKQGDRLICQQYISKPFLIDGFKFDLRIYVLVTSCDPFRIYIYKEGLARFATSKYNEPSHSNLDDICMHLTNYAINKHSKNFVRDGDGSSKRKLSSFNKWLEQRGHDVTKVWADIEDVIIKTLVSAYPILKHNYRTCFSSRLFGSACFEILGFDILMDRNLKPWLLEVNHSPSFTTDSKLDREVKDNLLYDTICLINLGASDKQKAAEEERRRVQERLWNRQTTRELRREQYENHQLAWLQQAEKYEKEHLGGFQRIYPKSNSEKYDNFFKQSGSLFQETIASRAREECARQQLEEIRLKNEPKEQLAKGKKKEGKDASLQGESGGEPQMLDVFSRKIRGDSTYRKLKKEDTIDIMKPLDIIEEEELQRLSGLLQRENLLRALGVIEQVYRILQNTPGVNCSVQTAPPCAPSQNKSLVYQTSYRPFQEMEGLTYIGPLSSFERNSASELGIFNPSTINWSTLLTPRGQAPVHVGQKGNPSLGIGLPLQRFNHRYPIRRGLTWTAGNPIQMSFETLVTSRTTGSSELRMTYPRSPSAKLNPENSLTESKGSQSKSMPSDCETSLNIPMNAARMSTTGSGSNMWNMKMNVINPPSHGLTVVSARAPINQRAHLTRRANILSLFQSNINRRLN</sequence>
<organism evidence="7 8">
    <name type="scientific">Chiloscyllium punctatum</name>
    <name type="common">Brownbanded bambooshark</name>
    <name type="synonym">Hemiscyllium punctatum</name>
    <dbReference type="NCBI Taxonomy" id="137246"/>
    <lineage>
        <taxon>Eukaryota</taxon>
        <taxon>Metazoa</taxon>
        <taxon>Chordata</taxon>
        <taxon>Craniata</taxon>
        <taxon>Vertebrata</taxon>
        <taxon>Chondrichthyes</taxon>
        <taxon>Elasmobranchii</taxon>
        <taxon>Galeomorphii</taxon>
        <taxon>Galeoidea</taxon>
        <taxon>Orectolobiformes</taxon>
        <taxon>Hemiscylliidae</taxon>
        <taxon>Chiloscyllium</taxon>
    </lineage>
</organism>
<name>A0A401STX4_CHIPU</name>
<feature type="region of interest" description="Disordered" evidence="6">
    <location>
        <begin position="24"/>
        <end position="117"/>
    </location>
</feature>
<dbReference type="GO" id="GO:0015631">
    <property type="term" value="F:tubulin binding"/>
    <property type="evidence" value="ECO:0007669"/>
    <property type="project" value="TreeGrafter"/>
</dbReference>